<evidence type="ECO:0000313" key="2">
    <source>
        <dbReference type="WBParaSite" id="nRc.2.0.1.t21645-RA"/>
    </source>
</evidence>
<protein>
    <submittedName>
        <fullName evidence="2">Uncharacterized protein</fullName>
    </submittedName>
</protein>
<proteinExistence type="predicted"/>
<keyword evidence="1" id="KW-1185">Reference proteome</keyword>
<dbReference type="AlphaFoldDB" id="A0A915J682"/>
<accession>A0A915J682</accession>
<reference evidence="2" key="1">
    <citation type="submission" date="2022-11" db="UniProtKB">
        <authorList>
            <consortium name="WormBaseParasite"/>
        </authorList>
    </citation>
    <scope>IDENTIFICATION</scope>
</reference>
<dbReference type="Proteomes" id="UP000887565">
    <property type="component" value="Unplaced"/>
</dbReference>
<dbReference type="WBParaSite" id="nRc.2.0.1.t21645-RA">
    <property type="protein sequence ID" value="nRc.2.0.1.t21645-RA"/>
    <property type="gene ID" value="nRc.2.0.1.g21645"/>
</dbReference>
<evidence type="ECO:0000313" key="1">
    <source>
        <dbReference type="Proteomes" id="UP000887565"/>
    </source>
</evidence>
<name>A0A915J682_ROMCU</name>
<organism evidence="1 2">
    <name type="scientific">Romanomermis culicivorax</name>
    <name type="common">Nematode worm</name>
    <dbReference type="NCBI Taxonomy" id="13658"/>
    <lineage>
        <taxon>Eukaryota</taxon>
        <taxon>Metazoa</taxon>
        <taxon>Ecdysozoa</taxon>
        <taxon>Nematoda</taxon>
        <taxon>Enoplea</taxon>
        <taxon>Dorylaimia</taxon>
        <taxon>Mermithida</taxon>
        <taxon>Mermithoidea</taxon>
        <taxon>Mermithidae</taxon>
        <taxon>Romanomermis</taxon>
    </lineage>
</organism>
<sequence length="66" mass="7662">MEGHQAHGNIEIYWKHQLVTNPKVCHNRSNMVVINRGKQTVQTIKIAVFWHNNIEVPELGKLAKYV</sequence>